<name>A0ABY5EWX8_9RICK</name>
<accession>A0ABY5EWX8</accession>
<keyword evidence="2" id="KW-1185">Reference proteome</keyword>
<protein>
    <submittedName>
        <fullName evidence="1">Uncharacterized protein</fullName>
    </submittedName>
</protein>
<proteinExistence type="predicted"/>
<evidence type="ECO:0000313" key="2">
    <source>
        <dbReference type="Proteomes" id="UP001059985"/>
    </source>
</evidence>
<reference evidence="1 2" key="1">
    <citation type="journal article" date="2022" name="Microorganisms">
        <title>Assembly and Comparison of Ca. Neoehrlichia mikurensis Genomes.</title>
        <authorList>
            <person name="Azagi T."/>
            <person name="Dirks R.P."/>
            <person name="Yebra-Pimentel E.S."/>
            <person name="Schaap P.J."/>
            <person name="Koehorst J.J."/>
            <person name="Esser H.J."/>
            <person name="Sprong H."/>
        </authorList>
    </citation>
    <scope>NUCLEOTIDE SEQUENCE [LARGE SCALE GENOMIC DNA]</scope>
    <source>
        <strain evidence="1">18-2804</strain>
    </source>
</reference>
<gene>
    <name evidence="1" type="ORF">LUA81_03320</name>
</gene>
<dbReference type="EMBL" id="CP089285">
    <property type="protein sequence ID" value="UTO56125.1"/>
    <property type="molecule type" value="Genomic_DNA"/>
</dbReference>
<organism evidence="1 2">
    <name type="scientific">Neoehrlichia mikurensis</name>
    <dbReference type="NCBI Taxonomy" id="89586"/>
    <lineage>
        <taxon>Bacteria</taxon>
        <taxon>Pseudomonadati</taxon>
        <taxon>Pseudomonadota</taxon>
        <taxon>Alphaproteobacteria</taxon>
        <taxon>Rickettsiales</taxon>
        <taxon>Anaplasmataceae</taxon>
        <taxon>Candidatus Neoehrlichia</taxon>
    </lineage>
</organism>
<sequence>MSHSNNDIDNTNYWDIILSSNTIYEMTSYSSKNSRIEELLRISCDLYVNNIHINTHQLIDIYNQGFSSHEIYQVIHELFGDSSAYKALLPKNYENVYSNTLYKSHKDHLQAYLILKKTLANIGITAHKNIINELLYNITVGNLGAFIENNIAQPLLKIIKNVYELGKVDDVYSHISRVSYVINISIPKNKNSATIQCIAKSNIISPGRPFTSNETLPNLENFTKYENLFNRYSKNNNPVNDYQKFTSLFNIEYTITALDNNKVQYKNLKYKLIIPNYPKQNNTLIELIIEKLRILLHNIWNIITRNKQKPTLYIGKRELISSINDTLCIQHTCKNKVILSCYFHDSDIINTFLYETDVPIAVHHNNDIYTL</sequence>
<dbReference type="RefSeq" id="WP_254841924.1">
    <property type="nucleotide sequence ID" value="NZ_CP089285.1"/>
</dbReference>
<dbReference type="Proteomes" id="UP001059985">
    <property type="component" value="Chromosome"/>
</dbReference>
<evidence type="ECO:0000313" key="1">
    <source>
        <dbReference type="EMBL" id="UTO56125.1"/>
    </source>
</evidence>